<keyword evidence="2" id="KW-0732">Signal</keyword>
<name>A0ABU8VQM6_9BURK</name>
<sequence length="332" mass="34831">MQINETKKPSFGAVRRALLATAAVCAFCAPAWAEAPYPNRPIKLVVAFAPGGGSDFIARLVAVRMSEKLGQPVIVENRPGAGGNLGASTALKSPADGYTLFLAAASYTVNPALYKLTFDPIKDITPIAQLARGPFIIAVNPEVPAKNLKDLVALAKKEPNKLSYASAGTGSIVHIATEYFLDVTGAQMMHVPYKGTAPALTDTISGQTQVVFGTVASTLPFAKADKLRALAVTTPNRLAALPDVPTTAEAGFPNYSVTNWHGIIGPKGIPQDIVAKLNKAINESIHGAEMTKGMSSDGLTPAGGTPAEFGKLLADETARWQALVTKRDIKVE</sequence>
<proteinExistence type="inferred from homology"/>
<dbReference type="SUPFAM" id="SSF53850">
    <property type="entry name" value="Periplasmic binding protein-like II"/>
    <property type="match status" value="1"/>
</dbReference>
<protein>
    <submittedName>
        <fullName evidence="3">Tripartite tricarboxylate transporter substrate binding protein</fullName>
    </submittedName>
</protein>
<evidence type="ECO:0000256" key="1">
    <source>
        <dbReference type="ARBA" id="ARBA00006987"/>
    </source>
</evidence>
<dbReference type="CDD" id="cd13578">
    <property type="entry name" value="PBP2_Bug27"/>
    <property type="match status" value="1"/>
</dbReference>
<organism evidence="3 4">
    <name type="scientific">Variovorax ureilyticus</name>
    <dbReference type="NCBI Taxonomy" id="1836198"/>
    <lineage>
        <taxon>Bacteria</taxon>
        <taxon>Pseudomonadati</taxon>
        <taxon>Pseudomonadota</taxon>
        <taxon>Betaproteobacteria</taxon>
        <taxon>Burkholderiales</taxon>
        <taxon>Comamonadaceae</taxon>
        <taxon>Variovorax</taxon>
    </lineage>
</organism>
<comment type="similarity">
    <text evidence="1">Belongs to the UPF0065 (bug) family.</text>
</comment>
<dbReference type="InterPro" id="IPR005064">
    <property type="entry name" value="BUG"/>
</dbReference>
<comment type="caution">
    <text evidence="3">The sequence shown here is derived from an EMBL/GenBank/DDBJ whole genome shotgun (WGS) entry which is preliminary data.</text>
</comment>
<dbReference type="RefSeq" id="WP_340361163.1">
    <property type="nucleotide sequence ID" value="NZ_JBBKZU010000027.1"/>
</dbReference>
<reference evidence="3 4" key="1">
    <citation type="submission" date="2024-03" db="EMBL/GenBank/DDBJ databases">
        <title>Novel species of the genus Variovorax.</title>
        <authorList>
            <person name="Liu Q."/>
            <person name="Xin Y.-H."/>
        </authorList>
    </citation>
    <scope>NUCLEOTIDE SEQUENCE [LARGE SCALE GENOMIC DNA]</scope>
    <source>
        <strain evidence="3 4">KACC 18899</strain>
    </source>
</reference>
<dbReference type="EMBL" id="JBBKZU010000027">
    <property type="protein sequence ID" value="MEJ8815969.1"/>
    <property type="molecule type" value="Genomic_DNA"/>
</dbReference>
<feature type="chain" id="PRO_5045530965" evidence="2">
    <location>
        <begin position="34"/>
        <end position="332"/>
    </location>
</feature>
<dbReference type="Proteomes" id="UP001365846">
    <property type="component" value="Unassembled WGS sequence"/>
</dbReference>
<dbReference type="PANTHER" id="PTHR42928">
    <property type="entry name" value="TRICARBOXYLATE-BINDING PROTEIN"/>
    <property type="match status" value="1"/>
</dbReference>
<evidence type="ECO:0000313" key="3">
    <source>
        <dbReference type="EMBL" id="MEJ8815969.1"/>
    </source>
</evidence>
<dbReference type="Gene3D" id="3.40.190.10">
    <property type="entry name" value="Periplasmic binding protein-like II"/>
    <property type="match status" value="1"/>
</dbReference>
<dbReference type="PANTHER" id="PTHR42928:SF5">
    <property type="entry name" value="BLR1237 PROTEIN"/>
    <property type="match status" value="1"/>
</dbReference>
<dbReference type="PIRSF" id="PIRSF017082">
    <property type="entry name" value="YflP"/>
    <property type="match status" value="1"/>
</dbReference>
<gene>
    <name evidence="3" type="ORF">WKW77_33250</name>
</gene>
<dbReference type="Pfam" id="PF03401">
    <property type="entry name" value="TctC"/>
    <property type="match status" value="1"/>
</dbReference>
<feature type="signal peptide" evidence="2">
    <location>
        <begin position="1"/>
        <end position="33"/>
    </location>
</feature>
<dbReference type="Gene3D" id="3.40.190.150">
    <property type="entry name" value="Bordetella uptake gene, domain 1"/>
    <property type="match status" value="1"/>
</dbReference>
<evidence type="ECO:0000313" key="4">
    <source>
        <dbReference type="Proteomes" id="UP001365846"/>
    </source>
</evidence>
<evidence type="ECO:0000256" key="2">
    <source>
        <dbReference type="SAM" id="SignalP"/>
    </source>
</evidence>
<dbReference type="InterPro" id="IPR042100">
    <property type="entry name" value="Bug_dom1"/>
</dbReference>
<accession>A0ABU8VQM6</accession>
<keyword evidence="4" id="KW-1185">Reference proteome</keyword>